<evidence type="ECO:0000313" key="2">
    <source>
        <dbReference type="Proteomes" id="UP001152607"/>
    </source>
</evidence>
<dbReference type="EMBL" id="CAOQHR010000005">
    <property type="protein sequence ID" value="CAI6335322.1"/>
    <property type="molecule type" value="Genomic_DNA"/>
</dbReference>
<evidence type="ECO:0000313" key="1">
    <source>
        <dbReference type="EMBL" id="CAI6335322.1"/>
    </source>
</evidence>
<accession>A0A9W4UHX9</accession>
<dbReference type="Proteomes" id="UP001152607">
    <property type="component" value="Unassembled WGS sequence"/>
</dbReference>
<keyword evidence="2" id="KW-1185">Reference proteome</keyword>
<reference evidence="1" key="1">
    <citation type="submission" date="2023-01" db="EMBL/GenBank/DDBJ databases">
        <authorList>
            <person name="Van Ghelder C."/>
            <person name="Rancurel C."/>
        </authorList>
    </citation>
    <scope>NUCLEOTIDE SEQUENCE</scope>
    <source>
        <strain evidence="1">CNCM I-4278</strain>
    </source>
</reference>
<proteinExistence type="predicted"/>
<name>A0A9W4UHX9_9PLEO</name>
<organism evidence="1 2">
    <name type="scientific">Periconia digitata</name>
    <dbReference type="NCBI Taxonomy" id="1303443"/>
    <lineage>
        <taxon>Eukaryota</taxon>
        <taxon>Fungi</taxon>
        <taxon>Dikarya</taxon>
        <taxon>Ascomycota</taxon>
        <taxon>Pezizomycotina</taxon>
        <taxon>Dothideomycetes</taxon>
        <taxon>Pleosporomycetidae</taxon>
        <taxon>Pleosporales</taxon>
        <taxon>Massarineae</taxon>
        <taxon>Periconiaceae</taxon>
        <taxon>Periconia</taxon>
    </lineage>
</organism>
<protein>
    <submittedName>
        <fullName evidence="1">Uncharacterized protein</fullName>
    </submittedName>
</protein>
<sequence length="47" mass="5064">MCSGAKTTPLLIQSCFRTACDDGLIWGCTHTIEGYSALNSSLDTFMC</sequence>
<comment type="caution">
    <text evidence="1">The sequence shown here is derived from an EMBL/GenBank/DDBJ whole genome shotgun (WGS) entry which is preliminary data.</text>
</comment>
<gene>
    <name evidence="1" type="ORF">PDIGIT_LOCUS8402</name>
</gene>
<dbReference type="AlphaFoldDB" id="A0A9W4UHX9"/>